<proteinExistence type="predicted"/>
<keyword evidence="2" id="KW-1185">Reference proteome</keyword>
<evidence type="ECO:0008006" key="3">
    <source>
        <dbReference type="Google" id="ProtNLM"/>
    </source>
</evidence>
<comment type="caution">
    <text evidence="1">The sequence shown here is derived from an EMBL/GenBank/DDBJ whole genome shotgun (WGS) entry which is preliminary data.</text>
</comment>
<name>A0ABW1CUP7_9ACTN</name>
<evidence type="ECO:0000313" key="1">
    <source>
        <dbReference type="EMBL" id="MFC5829324.1"/>
    </source>
</evidence>
<accession>A0ABW1CUP7</accession>
<organism evidence="1 2">
    <name type="scientific">Nonomuraea insulae</name>
    <dbReference type="NCBI Taxonomy" id="1616787"/>
    <lineage>
        <taxon>Bacteria</taxon>
        <taxon>Bacillati</taxon>
        <taxon>Actinomycetota</taxon>
        <taxon>Actinomycetes</taxon>
        <taxon>Streptosporangiales</taxon>
        <taxon>Streptosporangiaceae</taxon>
        <taxon>Nonomuraea</taxon>
    </lineage>
</organism>
<dbReference type="Gene3D" id="1.10.260.40">
    <property type="entry name" value="lambda repressor-like DNA-binding domains"/>
    <property type="match status" value="1"/>
</dbReference>
<protein>
    <recommendedName>
        <fullName evidence="3">HTH cro/C1-type domain-containing protein</fullName>
    </recommendedName>
</protein>
<dbReference type="InterPro" id="IPR010982">
    <property type="entry name" value="Lambda_DNA-bd_dom_sf"/>
</dbReference>
<evidence type="ECO:0000313" key="2">
    <source>
        <dbReference type="Proteomes" id="UP001596058"/>
    </source>
</evidence>
<dbReference type="EMBL" id="JBHSPA010000045">
    <property type="protein sequence ID" value="MFC5829324.1"/>
    <property type="molecule type" value="Genomic_DNA"/>
</dbReference>
<reference evidence="2" key="1">
    <citation type="journal article" date="2019" name="Int. J. Syst. Evol. Microbiol.">
        <title>The Global Catalogue of Microorganisms (GCM) 10K type strain sequencing project: providing services to taxonomists for standard genome sequencing and annotation.</title>
        <authorList>
            <consortium name="The Broad Institute Genomics Platform"/>
            <consortium name="The Broad Institute Genome Sequencing Center for Infectious Disease"/>
            <person name="Wu L."/>
            <person name="Ma J."/>
        </authorList>
    </citation>
    <scope>NUCLEOTIDE SEQUENCE [LARGE SCALE GENOMIC DNA]</scope>
    <source>
        <strain evidence="2">CCUG 53903</strain>
    </source>
</reference>
<gene>
    <name evidence="1" type="ORF">ACFPZ3_36125</name>
</gene>
<dbReference type="RefSeq" id="WP_379518811.1">
    <property type="nucleotide sequence ID" value="NZ_JBHSPA010000045.1"/>
</dbReference>
<dbReference type="Proteomes" id="UP001596058">
    <property type="component" value="Unassembled WGS sequence"/>
</dbReference>
<sequence length="52" mass="5681">MTKSRVSQIERGEVSTVEVIARYVQALGGQLQISAVFGDDLYILRSTDTHAA</sequence>